<evidence type="ECO:0000259" key="4">
    <source>
        <dbReference type="SMART" id="SM00642"/>
    </source>
</evidence>
<feature type="region of interest" description="Disordered" evidence="3">
    <location>
        <begin position="504"/>
        <end position="527"/>
    </location>
</feature>
<keyword evidence="1 5" id="KW-0378">Hydrolase</keyword>
<dbReference type="Proteomes" id="UP000541033">
    <property type="component" value="Unassembled WGS sequence"/>
</dbReference>
<dbReference type="CDD" id="cd11338">
    <property type="entry name" value="AmyAc_CMD"/>
    <property type="match status" value="1"/>
</dbReference>
<dbReference type="InterPro" id="IPR014756">
    <property type="entry name" value="Ig_E-set"/>
</dbReference>
<keyword evidence="2 5" id="KW-0326">Glycosidase</keyword>
<dbReference type="Gene3D" id="2.60.40.10">
    <property type="entry name" value="Immunoglobulins"/>
    <property type="match status" value="1"/>
</dbReference>
<keyword evidence="6" id="KW-1185">Reference proteome</keyword>
<protein>
    <submittedName>
        <fullName evidence="5">Alpha-glucosidase</fullName>
        <ecNumber evidence="5">3.2.1.20</ecNumber>
    </submittedName>
</protein>
<feature type="domain" description="Glycosyl hydrolase family 13 catalytic" evidence="4">
    <location>
        <begin position="133"/>
        <end position="550"/>
    </location>
</feature>
<accession>A0A7X5TUC1</accession>
<dbReference type="InterPro" id="IPR017853">
    <property type="entry name" value="GH"/>
</dbReference>
<dbReference type="RefSeq" id="WP_167150796.1">
    <property type="nucleotide sequence ID" value="NZ_JAAMOX010000002.1"/>
</dbReference>
<dbReference type="SUPFAM" id="SSF81296">
    <property type="entry name" value="E set domains"/>
    <property type="match status" value="1"/>
</dbReference>
<comment type="caution">
    <text evidence="5">The sequence shown here is derived from an EMBL/GenBank/DDBJ whole genome shotgun (WGS) entry which is preliminary data.</text>
</comment>
<evidence type="ECO:0000313" key="6">
    <source>
        <dbReference type="Proteomes" id="UP000541033"/>
    </source>
</evidence>
<gene>
    <name evidence="5" type="ORF">FHX76_002310</name>
</gene>
<dbReference type="EMBL" id="JAAMOX010000002">
    <property type="protein sequence ID" value="NIH54414.1"/>
    <property type="molecule type" value="Genomic_DNA"/>
</dbReference>
<dbReference type="PANTHER" id="PTHR10357">
    <property type="entry name" value="ALPHA-AMYLASE FAMILY MEMBER"/>
    <property type="match status" value="1"/>
</dbReference>
<organism evidence="5 6">
    <name type="scientific">Lysinibacter cavernae</name>
    <dbReference type="NCBI Taxonomy" id="1640652"/>
    <lineage>
        <taxon>Bacteria</taxon>
        <taxon>Bacillati</taxon>
        <taxon>Actinomycetota</taxon>
        <taxon>Actinomycetes</taxon>
        <taxon>Micrococcales</taxon>
        <taxon>Microbacteriaceae</taxon>
        <taxon>Lysinibacter</taxon>
    </lineage>
</organism>
<dbReference type="PANTHER" id="PTHR10357:SF210">
    <property type="entry name" value="MALTODEXTRIN GLUCOSIDASE"/>
    <property type="match status" value="1"/>
</dbReference>
<dbReference type="SMART" id="SM00642">
    <property type="entry name" value="Aamy"/>
    <property type="match status" value="1"/>
</dbReference>
<dbReference type="AlphaFoldDB" id="A0A7X5TUC1"/>
<evidence type="ECO:0000256" key="3">
    <source>
        <dbReference type="SAM" id="MobiDB-lite"/>
    </source>
</evidence>
<dbReference type="EC" id="3.2.1.20" evidence="5"/>
<evidence type="ECO:0000256" key="2">
    <source>
        <dbReference type="ARBA" id="ARBA00023295"/>
    </source>
</evidence>
<evidence type="ECO:0000313" key="5">
    <source>
        <dbReference type="EMBL" id="NIH54414.1"/>
    </source>
</evidence>
<dbReference type="InterPro" id="IPR013783">
    <property type="entry name" value="Ig-like_fold"/>
</dbReference>
<dbReference type="GO" id="GO:0004558">
    <property type="term" value="F:alpha-1,4-glucosidase activity"/>
    <property type="evidence" value="ECO:0007669"/>
    <property type="project" value="UniProtKB-EC"/>
</dbReference>
<dbReference type="SUPFAM" id="SSF51445">
    <property type="entry name" value="(Trans)glycosidases"/>
    <property type="match status" value="1"/>
</dbReference>
<name>A0A7X5TUC1_9MICO</name>
<reference evidence="5 6" key="1">
    <citation type="submission" date="2020-02" db="EMBL/GenBank/DDBJ databases">
        <title>Sequencing the genomes of 1000 actinobacteria strains.</title>
        <authorList>
            <person name="Klenk H.-P."/>
        </authorList>
    </citation>
    <scope>NUCLEOTIDE SEQUENCE [LARGE SCALE GENOMIC DNA]</scope>
    <source>
        <strain evidence="5 6">DSM 27960</strain>
    </source>
</reference>
<dbReference type="Gene3D" id="3.20.20.80">
    <property type="entry name" value="Glycosidases"/>
    <property type="match status" value="1"/>
</dbReference>
<dbReference type="GO" id="GO:0005975">
    <property type="term" value="P:carbohydrate metabolic process"/>
    <property type="evidence" value="ECO:0007669"/>
    <property type="project" value="InterPro"/>
</dbReference>
<evidence type="ECO:0000256" key="1">
    <source>
        <dbReference type="ARBA" id="ARBA00022801"/>
    </source>
</evidence>
<dbReference type="InterPro" id="IPR004185">
    <property type="entry name" value="Glyco_hydro_13_lg-like_dom"/>
</dbReference>
<dbReference type="InterPro" id="IPR006047">
    <property type="entry name" value="GH13_cat_dom"/>
</dbReference>
<dbReference type="Pfam" id="PF00128">
    <property type="entry name" value="Alpha-amylase"/>
    <property type="match status" value="1"/>
</dbReference>
<proteinExistence type="predicted"/>
<sequence length="644" mass="69974">MTELTHLPHHDGSALYVSTETPALGETVRVRLRVPARFGAVEWVRVRSNPDREPLWSEASIIDATEHVTWWQADVVVANPVHGYRFALRTADGRVWWVNAEGVFDIETPDANDFRLVTHAPAPDWVRQTVLYQAFPDRFARSAGADARDAPAWARPASWNEPVIGSGDGVSTQFYGGDLDGIREHLDHLVSLGVTTLYLTPFFPAGSNHRYDASSFDEVDPLLGGDEALIRLVEAAHENGLRVVGDLTSNHSGDTHEWFLAAHHNPSAPESDFYLWLDDENNDYVGWLGHKSLPKFNWASAELRRRFIEGPDSVVARWLKAPFNLDGWRIDVANMTGRHLDQDLNAEVRQIIRRTMTEVNPDTILLGESTNDAASDFQGDAWHGAMTYANFTRPVWEWLGRPGSAAGGGLCMADNRTTGYTGDQLYRAHRQFAAGFPWRVRLGNMNALDTHDTPRFSSVADAVMVPVALGLSLTLPGIPVVWAGAELGLGGVNGEDARRPMPWELLESSGDGADRDSEDGSVGGVGGAESSAAIAARERLELYTSLIALRREHPVLSGGGMRWLSVTDDALVFVREGAEESVVVLASRAATVVSLTVGALDVGDGHPLALFGDAEVLTGGEAGSVAVVTQGPTFAAWRFPGVAG</sequence>
<dbReference type="CDD" id="cd02857">
    <property type="entry name" value="E_set_CDase_PDE_N"/>
    <property type="match status" value="1"/>
</dbReference>